<protein>
    <submittedName>
        <fullName evidence="2">Uncharacterized protein</fullName>
    </submittedName>
</protein>
<dbReference type="RefSeq" id="WP_320687184.1">
    <property type="nucleotide sequence ID" value="NZ_JAXBLV010000181.1"/>
</dbReference>
<evidence type="ECO:0000313" key="3">
    <source>
        <dbReference type="Proteomes" id="UP001272242"/>
    </source>
</evidence>
<name>A0ABU5F1L2_9BACT</name>
<dbReference type="Proteomes" id="UP001272242">
    <property type="component" value="Unassembled WGS sequence"/>
</dbReference>
<feature type="region of interest" description="Disordered" evidence="1">
    <location>
        <begin position="1"/>
        <end position="24"/>
    </location>
</feature>
<evidence type="ECO:0000256" key="1">
    <source>
        <dbReference type="SAM" id="MobiDB-lite"/>
    </source>
</evidence>
<evidence type="ECO:0000313" key="2">
    <source>
        <dbReference type="EMBL" id="MDY3560642.1"/>
    </source>
</evidence>
<feature type="compositionally biased region" description="Polar residues" evidence="1">
    <location>
        <begin position="1"/>
        <end position="10"/>
    </location>
</feature>
<proteinExistence type="predicted"/>
<organism evidence="2 3">
    <name type="scientific">Gemmata algarum</name>
    <dbReference type="NCBI Taxonomy" id="2975278"/>
    <lineage>
        <taxon>Bacteria</taxon>
        <taxon>Pseudomonadati</taxon>
        <taxon>Planctomycetota</taxon>
        <taxon>Planctomycetia</taxon>
        <taxon>Gemmatales</taxon>
        <taxon>Gemmataceae</taxon>
        <taxon>Gemmata</taxon>
    </lineage>
</organism>
<sequence>MPTDNKSPNNDGIGATPQREWESPEGVFARIRAVACDIGERVRKALGRDDDTRPPGFNGLMLVA</sequence>
<accession>A0ABU5F1L2</accession>
<reference evidence="3" key="1">
    <citation type="journal article" date="2023" name="Mar. Drugs">
        <title>Gemmata algarum, a Novel Planctomycete Isolated from an Algal Mat, Displays Antimicrobial Activity.</title>
        <authorList>
            <person name="Kumar G."/>
            <person name="Kallscheuer N."/>
            <person name="Kashif M."/>
            <person name="Ahamad S."/>
            <person name="Jagadeeshwari U."/>
            <person name="Pannikurungottu S."/>
            <person name="Haufschild T."/>
            <person name="Kabuu M."/>
            <person name="Sasikala C."/>
            <person name="Jogler C."/>
            <person name="Ramana C."/>
        </authorList>
    </citation>
    <scope>NUCLEOTIDE SEQUENCE [LARGE SCALE GENOMIC DNA]</scope>
    <source>
        <strain evidence="3">JC673</strain>
    </source>
</reference>
<gene>
    <name evidence="2" type="ORF">R5W23_001888</name>
</gene>
<comment type="caution">
    <text evidence="2">The sequence shown here is derived from an EMBL/GenBank/DDBJ whole genome shotgun (WGS) entry which is preliminary data.</text>
</comment>
<dbReference type="EMBL" id="JAXBLV010000181">
    <property type="protein sequence ID" value="MDY3560642.1"/>
    <property type="molecule type" value="Genomic_DNA"/>
</dbReference>
<keyword evidence="3" id="KW-1185">Reference proteome</keyword>